<evidence type="ECO:0000256" key="1">
    <source>
        <dbReference type="SAM" id="SignalP"/>
    </source>
</evidence>
<sequence length="297" mass="31742">MLRRLLLLLLACSLPAQATQVTLLDQPQPGRVAVRVTEDDPLGQWPVRAGDGGLLNALRQLSQLLPNPVAGAEVRCVPQLGDPVKVQTDDRGRAHCPLPAGAGAVRVEVSGASPQTAPDWNLSRATHLTVTDLDDTVIVTGVKSGGLSRVLRQNALTRPIFADLPPLLQQQAARGPVVYLSGSPDGLDASLRQLLAAHAFPPGPLLLRDWPRVATTAHKGRALDALASQSAATFTLIGDSGEADPETYAAFVRRWPGRTERILIRDIGPGERHAEVERLLDSLGVAWRWLPGTVPQP</sequence>
<dbReference type="GO" id="GO:0008195">
    <property type="term" value="F:phosphatidate phosphatase activity"/>
    <property type="evidence" value="ECO:0007669"/>
    <property type="project" value="InterPro"/>
</dbReference>
<reference evidence="3" key="1">
    <citation type="submission" date="2024-03" db="EMBL/GenBank/DDBJ databases">
        <title>Deinococcus weizhi sp. nov., isolated from human skin.</title>
        <authorList>
            <person name="Wei Z."/>
            <person name="Tian F."/>
            <person name="Yang C."/>
            <person name="Xin L.T."/>
            <person name="Wen Z.J."/>
            <person name="Lan K.C."/>
            <person name="Yu L."/>
            <person name="Zhe W."/>
            <person name="Dan F.D."/>
            <person name="Jun W."/>
            <person name="Rui Z."/>
            <person name="Yong X.J."/>
            <person name="Ting Y."/>
            <person name="Wei X."/>
            <person name="Xu Z.G."/>
            <person name="Xin Z."/>
            <person name="Dong F.G."/>
            <person name="Ni X.M."/>
            <person name="Zheng M.G."/>
            <person name="Chun Y."/>
            <person name="Qian W.X."/>
        </authorList>
    </citation>
    <scope>NUCLEOTIDE SEQUENCE</scope>
    <source>
        <strain evidence="3">VB142</strain>
    </source>
</reference>
<dbReference type="PANTHER" id="PTHR28208:SF3">
    <property type="entry name" value="PHOSPHATIDATE PHOSPHATASE APP1"/>
    <property type="match status" value="1"/>
</dbReference>
<protein>
    <submittedName>
        <fullName evidence="3">Phosphatase domain-containing protein</fullName>
    </submittedName>
</protein>
<proteinExistence type="predicted"/>
<dbReference type="InterPro" id="IPR019236">
    <property type="entry name" value="APP1_cat"/>
</dbReference>
<keyword evidence="1" id="KW-0732">Signal</keyword>
<dbReference type="AlphaFoldDB" id="A0AAU6Q781"/>
<evidence type="ECO:0000313" key="3">
    <source>
        <dbReference type="EMBL" id="WYF46073.1"/>
    </source>
</evidence>
<dbReference type="EMBL" id="CP149783">
    <property type="protein sequence ID" value="WYF46073.1"/>
    <property type="molecule type" value="Genomic_DNA"/>
</dbReference>
<dbReference type="PANTHER" id="PTHR28208">
    <property type="entry name" value="PHOSPHATIDATE PHOSPHATASE APP1"/>
    <property type="match status" value="1"/>
</dbReference>
<feature type="signal peptide" evidence="1">
    <location>
        <begin position="1"/>
        <end position="18"/>
    </location>
</feature>
<feature type="chain" id="PRO_5043896258" evidence="1">
    <location>
        <begin position="19"/>
        <end position="297"/>
    </location>
</feature>
<name>A0AAU6Q781_9DEIO</name>
<gene>
    <name evidence="3" type="ORF">WDJ50_16765</name>
</gene>
<organism evidence="3">
    <name type="scientific">Deinococcus sp. VB142</name>
    <dbReference type="NCBI Taxonomy" id="3112952"/>
    <lineage>
        <taxon>Bacteria</taxon>
        <taxon>Thermotogati</taxon>
        <taxon>Deinococcota</taxon>
        <taxon>Deinococci</taxon>
        <taxon>Deinococcales</taxon>
        <taxon>Deinococcaceae</taxon>
        <taxon>Deinococcus</taxon>
    </lineage>
</organism>
<dbReference type="InterPro" id="IPR052935">
    <property type="entry name" value="Mg2+_PAP"/>
</dbReference>
<dbReference type="RefSeq" id="WP_339097488.1">
    <property type="nucleotide sequence ID" value="NZ_CP149783.1"/>
</dbReference>
<dbReference type="Pfam" id="PF09949">
    <property type="entry name" value="APP1_cat"/>
    <property type="match status" value="1"/>
</dbReference>
<evidence type="ECO:0000259" key="2">
    <source>
        <dbReference type="Pfam" id="PF09949"/>
    </source>
</evidence>
<feature type="domain" description="Phosphatidate phosphatase APP1 catalytic" evidence="2">
    <location>
        <begin position="129"/>
        <end position="266"/>
    </location>
</feature>
<accession>A0AAU6Q781</accession>